<dbReference type="AlphaFoldDB" id="A0A4U0NX05"/>
<evidence type="ECO:0000256" key="2">
    <source>
        <dbReference type="SAM" id="SignalP"/>
    </source>
</evidence>
<dbReference type="EMBL" id="SUMB01000001">
    <property type="protein sequence ID" value="TJZ58692.1"/>
    <property type="molecule type" value="Genomic_DNA"/>
</dbReference>
<feature type="signal peptide" evidence="2">
    <location>
        <begin position="1"/>
        <end position="22"/>
    </location>
</feature>
<evidence type="ECO:0000313" key="4">
    <source>
        <dbReference type="Proteomes" id="UP000308697"/>
    </source>
</evidence>
<dbReference type="RefSeq" id="WP_136737645.1">
    <property type="nucleotide sequence ID" value="NZ_SUMB01000001.1"/>
</dbReference>
<sequence length="355" mass="38051">MRHRATLLTVVTALLATTAFLAVDRAADRAADRERPHTGQPAIQRGELDLRRPGRLVFRSLAWGPQRDRLATVPLTAPGGPRTAAPRDCLRFHAAAGTGICLRKKSGVIPGHEAVLLDARGRAVRHFPVPGIPTRARVSPSGRLVAWTVFVSGDSYAGGAFSTRTAVYDTRTGTLHDTLEDFTVLVNGRRHQAVDHNFWGVTFAADDNTYYATLGTGGRTYLVRGDLARRSLTTVRENAECPSLSPDGTRIAFKKRIRPQGADAPWRLYVLDLRSGRETPLAERASVDDQALWLDGRTLLYALPGDFGADLWSVPANGGGHPRKEVASAVSPAVTGPVSASAPAGTAASRGSTAR</sequence>
<comment type="caution">
    <text evidence="3">The sequence shown here is derived from an EMBL/GenBank/DDBJ whole genome shotgun (WGS) entry which is preliminary data.</text>
</comment>
<dbReference type="SUPFAM" id="SSF82171">
    <property type="entry name" value="DPP6 N-terminal domain-like"/>
    <property type="match status" value="1"/>
</dbReference>
<dbReference type="Pfam" id="PF07676">
    <property type="entry name" value="PD40"/>
    <property type="match status" value="1"/>
</dbReference>
<keyword evidence="4" id="KW-1185">Reference proteome</keyword>
<feature type="chain" id="PRO_5039413241" evidence="2">
    <location>
        <begin position="23"/>
        <end position="355"/>
    </location>
</feature>
<dbReference type="InterPro" id="IPR011042">
    <property type="entry name" value="6-blade_b-propeller_TolB-like"/>
</dbReference>
<name>A0A4U0NX05_9ACTN</name>
<dbReference type="Gene3D" id="2.120.10.30">
    <property type="entry name" value="TolB, C-terminal domain"/>
    <property type="match status" value="1"/>
</dbReference>
<dbReference type="OrthoDB" id="9808778at2"/>
<evidence type="ECO:0000313" key="3">
    <source>
        <dbReference type="EMBL" id="TJZ58692.1"/>
    </source>
</evidence>
<protein>
    <submittedName>
        <fullName evidence="3">TolB-like translocation protein</fullName>
    </submittedName>
</protein>
<accession>A0A4U0NX05</accession>
<organism evidence="3 4">
    <name type="scientific">Streptomyces piniterrae</name>
    <dbReference type="NCBI Taxonomy" id="2571125"/>
    <lineage>
        <taxon>Bacteria</taxon>
        <taxon>Bacillati</taxon>
        <taxon>Actinomycetota</taxon>
        <taxon>Actinomycetes</taxon>
        <taxon>Kitasatosporales</taxon>
        <taxon>Streptomycetaceae</taxon>
        <taxon>Streptomyces</taxon>
    </lineage>
</organism>
<dbReference type="InterPro" id="IPR011659">
    <property type="entry name" value="WD40"/>
</dbReference>
<dbReference type="Proteomes" id="UP000308697">
    <property type="component" value="Unassembled WGS sequence"/>
</dbReference>
<keyword evidence="2" id="KW-0732">Signal</keyword>
<feature type="region of interest" description="Disordered" evidence="1">
    <location>
        <begin position="321"/>
        <end position="355"/>
    </location>
</feature>
<proteinExistence type="predicted"/>
<evidence type="ECO:0000256" key="1">
    <source>
        <dbReference type="SAM" id="MobiDB-lite"/>
    </source>
</evidence>
<gene>
    <name evidence="3" type="ORF">FCH28_00460</name>
</gene>
<reference evidence="3 4" key="1">
    <citation type="submission" date="2019-04" db="EMBL/GenBank/DDBJ databases">
        <title>Streptomyces piniterrae sp. nov., a heliquinomycin-producing actinomycete isolated from rhizosphere soil of Pinus yunnanensis.</title>
        <authorList>
            <person name="Zhuang X."/>
            <person name="Zhao J."/>
        </authorList>
    </citation>
    <scope>NUCLEOTIDE SEQUENCE [LARGE SCALE GENOMIC DNA]</scope>
    <source>
        <strain evidence="4">jys28</strain>
    </source>
</reference>